<organism evidence="3 4">
    <name type="scientific">Nocardia halotolerans</name>
    <dbReference type="NCBI Taxonomy" id="1755878"/>
    <lineage>
        <taxon>Bacteria</taxon>
        <taxon>Bacillati</taxon>
        <taxon>Actinomycetota</taxon>
        <taxon>Actinomycetes</taxon>
        <taxon>Mycobacteriales</taxon>
        <taxon>Nocardiaceae</taxon>
        <taxon>Nocardia</taxon>
    </lineage>
</organism>
<name>A0ABV8VCA4_9NOCA</name>
<evidence type="ECO:0000313" key="3">
    <source>
        <dbReference type="EMBL" id="MFC4373257.1"/>
    </source>
</evidence>
<evidence type="ECO:0000256" key="1">
    <source>
        <dbReference type="SAM" id="MobiDB-lite"/>
    </source>
</evidence>
<gene>
    <name evidence="3" type="ORF">ACFO5K_04005</name>
</gene>
<proteinExistence type="predicted"/>
<dbReference type="Proteomes" id="UP001595844">
    <property type="component" value="Unassembled WGS sequence"/>
</dbReference>
<sequence>MTITEPTRPPRHDTAAPPTLGDRITVTACVTSMGAFFGTVLWLAEWSAQ</sequence>
<reference evidence="4" key="1">
    <citation type="journal article" date="2019" name="Int. J. Syst. Evol. Microbiol.">
        <title>The Global Catalogue of Microorganisms (GCM) 10K type strain sequencing project: providing services to taxonomists for standard genome sequencing and annotation.</title>
        <authorList>
            <consortium name="The Broad Institute Genomics Platform"/>
            <consortium name="The Broad Institute Genome Sequencing Center for Infectious Disease"/>
            <person name="Wu L."/>
            <person name="Ma J."/>
        </authorList>
    </citation>
    <scope>NUCLEOTIDE SEQUENCE [LARGE SCALE GENOMIC DNA]</scope>
    <source>
        <strain evidence="4">IBRC-M 10490</strain>
    </source>
</reference>
<protein>
    <submittedName>
        <fullName evidence="3">Uncharacterized protein</fullName>
    </submittedName>
</protein>
<keyword evidence="2" id="KW-0472">Membrane</keyword>
<dbReference type="EMBL" id="JBHSDL010000005">
    <property type="protein sequence ID" value="MFC4373257.1"/>
    <property type="molecule type" value="Genomic_DNA"/>
</dbReference>
<dbReference type="RefSeq" id="WP_378555844.1">
    <property type="nucleotide sequence ID" value="NZ_JBHSDL010000005.1"/>
</dbReference>
<evidence type="ECO:0000256" key="2">
    <source>
        <dbReference type="SAM" id="Phobius"/>
    </source>
</evidence>
<feature type="transmembrane region" description="Helical" evidence="2">
    <location>
        <begin position="24"/>
        <end position="44"/>
    </location>
</feature>
<accession>A0ABV8VCA4</accession>
<keyword evidence="2" id="KW-0812">Transmembrane</keyword>
<keyword evidence="4" id="KW-1185">Reference proteome</keyword>
<evidence type="ECO:0000313" key="4">
    <source>
        <dbReference type="Proteomes" id="UP001595844"/>
    </source>
</evidence>
<feature type="region of interest" description="Disordered" evidence="1">
    <location>
        <begin position="1"/>
        <end position="20"/>
    </location>
</feature>
<keyword evidence="2" id="KW-1133">Transmembrane helix</keyword>
<comment type="caution">
    <text evidence="3">The sequence shown here is derived from an EMBL/GenBank/DDBJ whole genome shotgun (WGS) entry which is preliminary data.</text>
</comment>